<reference evidence="5" key="3">
    <citation type="submission" date="2025-09" db="UniProtKB">
        <authorList>
            <consortium name="Ensembl"/>
        </authorList>
    </citation>
    <scope>IDENTIFICATION</scope>
</reference>
<evidence type="ECO:0000256" key="4">
    <source>
        <dbReference type="SAM" id="MobiDB-lite"/>
    </source>
</evidence>
<dbReference type="InterPro" id="IPR029619">
    <property type="entry name" value="FAM81"/>
</dbReference>
<keyword evidence="6" id="KW-1185">Reference proteome</keyword>
<feature type="coiled-coil region" evidence="3">
    <location>
        <begin position="118"/>
        <end position="152"/>
    </location>
</feature>
<reference evidence="5 6" key="1">
    <citation type="submission" date="2020-06" db="EMBL/GenBank/DDBJ databases">
        <authorList>
            <consortium name="Wellcome Sanger Institute Data Sharing"/>
        </authorList>
    </citation>
    <scope>NUCLEOTIDE SEQUENCE [LARGE SCALE GENOMIC DNA]</scope>
</reference>
<dbReference type="Ensembl" id="ENSDCDT00010016080.1">
    <property type="protein sequence ID" value="ENSDCDP00010015231.1"/>
    <property type="gene ID" value="ENSDCDG00010006994.1"/>
</dbReference>
<evidence type="ECO:0000313" key="6">
    <source>
        <dbReference type="Proteomes" id="UP000694580"/>
    </source>
</evidence>
<dbReference type="AlphaFoldDB" id="A0AAY4B5Z9"/>
<dbReference type="GeneTree" id="ENSGT00390000004985"/>
<protein>
    <submittedName>
        <fullName evidence="5">Uncharacterized protein</fullName>
    </submittedName>
</protein>
<evidence type="ECO:0000313" key="5">
    <source>
        <dbReference type="Ensembl" id="ENSDCDP00010015231.1"/>
    </source>
</evidence>
<gene>
    <name evidence="5" type="primary">LOC114766625</name>
</gene>
<dbReference type="Proteomes" id="UP000694580">
    <property type="component" value="Chromosome 17"/>
</dbReference>
<sequence>MNRLSLPPLQNPEKPRGILRPVRRRDEDTDETCLRLDGHGHSVTVLVLKLSSDMEVLWEQARAQDAITHKTQFAIMKLEQRQSSALTDLRGRVARCDDSIAAVAADLHSTKDNFWRLRKEHSVSTKLLESKIRELENKVHLIDRKAELANALAKTQEISERDMSSDIARLKALSEEMKAQVASVQSWLKEAQESLLTSVERLDHLVKHKTKNSTDNVTEERFKQLYKKLDDMEDTQRLRAVQIHEDNMEEIVDEKIHKIQERLRQQTQEIRTEMNTGFAIVHDSIGSLKAVLKAEMRLEKEQLLKQVRLSWNKGKGDRIQD</sequence>
<proteinExistence type="inferred from homology"/>
<dbReference type="GeneID" id="114766625"/>
<evidence type="ECO:0000256" key="2">
    <source>
        <dbReference type="ARBA" id="ARBA00046344"/>
    </source>
</evidence>
<keyword evidence="1 3" id="KW-0175">Coiled coil</keyword>
<feature type="region of interest" description="Disordered" evidence="4">
    <location>
        <begin position="1"/>
        <end position="25"/>
    </location>
</feature>
<dbReference type="PANTHER" id="PTHR22420:SF2">
    <property type="entry name" value="PROTEIN FAM81A"/>
    <property type="match status" value="1"/>
</dbReference>
<organism evidence="5 6">
    <name type="scientific">Denticeps clupeoides</name>
    <name type="common">denticle herring</name>
    <dbReference type="NCBI Taxonomy" id="299321"/>
    <lineage>
        <taxon>Eukaryota</taxon>
        <taxon>Metazoa</taxon>
        <taxon>Chordata</taxon>
        <taxon>Craniata</taxon>
        <taxon>Vertebrata</taxon>
        <taxon>Euteleostomi</taxon>
        <taxon>Actinopterygii</taxon>
        <taxon>Neopterygii</taxon>
        <taxon>Teleostei</taxon>
        <taxon>Clupei</taxon>
        <taxon>Clupeiformes</taxon>
        <taxon>Denticipitoidei</taxon>
        <taxon>Denticipitidae</taxon>
        <taxon>Denticeps</taxon>
    </lineage>
</organism>
<accession>A0AAY4B5Z9</accession>
<comment type="similarity">
    <text evidence="2">Belongs to the FAM81 family.</text>
</comment>
<dbReference type="RefSeq" id="XP_028813446.1">
    <property type="nucleotide sequence ID" value="XM_028957613.1"/>
</dbReference>
<dbReference type="PANTHER" id="PTHR22420">
    <property type="entry name" value="PROTEIN FAM81A"/>
    <property type="match status" value="1"/>
</dbReference>
<evidence type="ECO:0000256" key="1">
    <source>
        <dbReference type="ARBA" id="ARBA00023054"/>
    </source>
</evidence>
<name>A0AAY4B5Z9_9TELE</name>
<evidence type="ECO:0000256" key="3">
    <source>
        <dbReference type="SAM" id="Coils"/>
    </source>
</evidence>
<reference evidence="5" key="2">
    <citation type="submission" date="2025-08" db="UniProtKB">
        <authorList>
            <consortium name="Ensembl"/>
        </authorList>
    </citation>
    <scope>IDENTIFICATION</scope>
</reference>